<dbReference type="OrthoDB" id="9809859at2"/>
<feature type="transmembrane region" description="Helical" evidence="1">
    <location>
        <begin position="12"/>
        <end position="34"/>
    </location>
</feature>
<sequence length="396" mass="43936">MNAVTNKKQTLIVAALGVIALGLMAVIFYSPVWWVSLTAPNYPEEAFPDGVRIHFHMNGVFNGCEKVNKAEISEDVALDCVHEMDTINHYVGMYPIAAGGPVERGFGQFLMVFMGIMLVGFICVRPKLRMTIMSVGFAGLLIWMYLTVYGKDGFNLQSAGYVEAMVTSMDQEAGAAQESEPEIVIGGIVGVLKKSLEDSGVVVDLPSDKEKLNTKEALSDKAHMIEQLRLTYERDFERGRVEEPWNGSSFQVMSWHYGKSLGRYFNNQEEIVPMVANLKIALHVVFAGLAGAMLLLVFGARKNGGILYWLLVLVPMALPVFFIIDYAAWLWWYGHTLNAMGAFAVKPFMPTVFGDGKVAQFATHSYPYIGFFIMLVLSPILAVAALIRKKQFKDAQ</sequence>
<reference evidence="2 3" key="1">
    <citation type="submission" date="2019-07" db="EMBL/GenBank/DDBJ databases">
        <title>The pathways for chlorine oxyanion respiration interact through the shared metabolite chlorate.</title>
        <authorList>
            <person name="Barnum T.P."/>
            <person name="Cheng Y."/>
            <person name="Hill K.A."/>
            <person name="Lucas L.N."/>
            <person name="Carlson H.K."/>
            <person name="Coates J.D."/>
        </authorList>
    </citation>
    <scope>NUCLEOTIDE SEQUENCE [LARGE SCALE GENOMIC DNA]</scope>
    <source>
        <strain evidence="2 3">BK-1</strain>
    </source>
</reference>
<feature type="transmembrane region" description="Helical" evidence="1">
    <location>
        <begin position="105"/>
        <end position="124"/>
    </location>
</feature>
<evidence type="ECO:0000313" key="2">
    <source>
        <dbReference type="EMBL" id="TVO72453.1"/>
    </source>
</evidence>
<keyword evidence="1" id="KW-1133">Transmembrane helix</keyword>
<feature type="transmembrane region" description="Helical" evidence="1">
    <location>
        <begin position="131"/>
        <end position="148"/>
    </location>
</feature>
<feature type="transmembrane region" description="Helical" evidence="1">
    <location>
        <begin position="280"/>
        <end position="299"/>
    </location>
</feature>
<comment type="caution">
    <text evidence="2">The sequence shown here is derived from an EMBL/GenBank/DDBJ whole genome shotgun (WGS) entry which is preliminary data.</text>
</comment>
<keyword evidence="1" id="KW-0472">Membrane</keyword>
<accession>A0A558DUW6</accession>
<protein>
    <submittedName>
        <fullName evidence="2">Uncharacterized protein</fullName>
    </submittedName>
</protein>
<organism evidence="2 3">
    <name type="scientific">Sedimenticola selenatireducens</name>
    <dbReference type="NCBI Taxonomy" id="191960"/>
    <lineage>
        <taxon>Bacteria</taxon>
        <taxon>Pseudomonadati</taxon>
        <taxon>Pseudomonadota</taxon>
        <taxon>Gammaproteobacteria</taxon>
        <taxon>Chromatiales</taxon>
        <taxon>Sedimenticolaceae</taxon>
        <taxon>Sedimenticola</taxon>
    </lineage>
</organism>
<keyword evidence="3" id="KW-1185">Reference proteome</keyword>
<evidence type="ECO:0000313" key="3">
    <source>
        <dbReference type="Proteomes" id="UP000316649"/>
    </source>
</evidence>
<proteinExistence type="predicted"/>
<dbReference type="AlphaFoldDB" id="A0A558DUW6"/>
<evidence type="ECO:0000256" key="1">
    <source>
        <dbReference type="SAM" id="Phobius"/>
    </source>
</evidence>
<name>A0A558DUW6_9GAMM</name>
<dbReference type="RefSeq" id="WP_144359457.1">
    <property type="nucleotide sequence ID" value="NZ_VMNH01000016.1"/>
</dbReference>
<feature type="transmembrane region" description="Helical" evidence="1">
    <location>
        <begin position="366"/>
        <end position="387"/>
    </location>
</feature>
<dbReference type="EMBL" id="VMNH01000016">
    <property type="protein sequence ID" value="TVO72453.1"/>
    <property type="molecule type" value="Genomic_DNA"/>
</dbReference>
<keyword evidence="1" id="KW-0812">Transmembrane</keyword>
<gene>
    <name evidence="2" type="ORF">FHP88_12725</name>
</gene>
<feature type="transmembrane region" description="Helical" evidence="1">
    <location>
        <begin position="306"/>
        <end position="332"/>
    </location>
</feature>
<dbReference type="Proteomes" id="UP000316649">
    <property type="component" value="Unassembled WGS sequence"/>
</dbReference>